<keyword evidence="8" id="KW-0275">Fatty acid biosynthesis</keyword>
<evidence type="ECO:0000256" key="4">
    <source>
        <dbReference type="ARBA" id="ARBA00022857"/>
    </source>
</evidence>
<dbReference type="SMART" id="SM00829">
    <property type="entry name" value="PKS_ER"/>
    <property type="match status" value="1"/>
</dbReference>
<evidence type="ECO:0000256" key="3">
    <source>
        <dbReference type="ARBA" id="ARBA00022832"/>
    </source>
</evidence>
<sequence length="326" mass="34238">MLRVEYRERGPVPQDVLELVEFDLPPPAAGEVIVKVVAATINPSDLLLLTGKYGQLPPLPARCGNEGVGRVETLGAGVDELAVGQLVLLPVGSGSWASHLLLKAGDLVCLPEEADHQQLAMLAVNPVSAAVLLDQGPDLQAGDWLIQNAANSAIGACIIQLAKARGLQTINLVRRESAVAEVRAAGAEHVLVDGDKLPERVREITGGAPLRFALDALAGAASEQLANCLSDGGLVLNHGMMSGENCQLSPRNLAFRQITLRGYWVGSWFASSTREAREQLFGQLAAAIVSGELHMPVAATYPLTQVKEAVAAAVAGERSGKILLLP</sequence>
<keyword evidence="2" id="KW-0444">Lipid biosynthesis</keyword>
<dbReference type="Gene3D" id="3.40.50.720">
    <property type="entry name" value="NAD(P)-binding Rossmann-like Domain"/>
    <property type="match status" value="1"/>
</dbReference>
<dbReference type="PANTHER" id="PTHR43981:SF2">
    <property type="entry name" value="ENOYL-[ACYL-CARRIER-PROTEIN] REDUCTASE, MITOCHONDRIAL"/>
    <property type="match status" value="1"/>
</dbReference>
<dbReference type="Pfam" id="PF00107">
    <property type="entry name" value="ADH_zinc_N"/>
    <property type="match status" value="1"/>
</dbReference>
<dbReference type="InterPro" id="IPR051034">
    <property type="entry name" value="Mito_Enoyl-ACP_Reductase"/>
</dbReference>
<dbReference type="InterPro" id="IPR013154">
    <property type="entry name" value="ADH-like_N"/>
</dbReference>
<dbReference type="InterPro" id="IPR013149">
    <property type="entry name" value="ADH-like_C"/>
</dbReference>
<dbReference type="Pfam" id="PF08240">
    <property type="entry name" value="ADH_N"/>
    <property type="match status" value="1"/>
</dbReference>
<evidence type="ECO:0000256" key="2">
    <source>
        <dbReference type="ARBA" id="ARBA00022516"/>
    </source>
</evidence>
<keyword evidence="3" id="KW-0276">Fatty acid metabolism</keyword>
<reference evidence="13" key="1">
    <citation type="submission" date="2016-10" db="EMBL/GenBank/DDBJ databases">
        <authorList>
            <person name="Varghese N."/>
            <person name="Submissions S."/>
        </authorList>
    </citation>
    <scope>NUCLEOTIDE SEQUENCE [LARGE SCALE GENOMIC DNA]</scope>
    <source>
        <strain evidence="13">DSM 17875</strain>
    </source>
</reference>
<evidence type="ECO:0000256" key="5">
    <source>
        <dbReference type="ARBA" id="ARBA00022946"/>
    </source>
</evidence>
<evidence type="ECO:0000256" key="9">
    <source>
        <dbReference type="ARBA" id="ARBA00038963"/>
    </source>
</evidence>
<keyword evidence="4" id="KW-0521">NADP</keyword>
<dbReference type="Gene3D" id="3.90.180.10">
    <property type="entry name" value="Medium-chain alcohol dehydrogenases, catalytic domain"/>
    <property type="match status" value="1"/>
</dbReference>
<dbReference type="AlphaFoldDB" id="A0A1H2GGN3"/>
<evidence type="ECO:0000256" key="1">
    <source>
        <dbReference type="ARBA" id="ARBA00010371"/>
    </source>
</evidence>
<dbReference type="OrthoDB" id="9788224at2"/>
<dbReference type="InterPro" id="IPR011032">
    <property type="entry name" value="GroES-like_sf"/>
</dbReference>
<feature type="domain" description="Enoyl reductase (ER)" evidence="11">
    <location>
        <begin position="15"/>
        <end position="324"/>
    </location>
</feature>
<evidence type="ECO:0000256" key="6">
    <source>
        <dbReference type="ARBA" id="ARBA00023002"/>
    </source>
</evidence>
<evidence type="ECO:0000313" key="12">
    <source>
        <dbReference type="EMBL" id="SDU18588.1"/>
    </source>
</evidence>
<organism evidence="12 13">
    <name type="scientific">Pseudomonas pohangensis</name>
    <dbReference type="NCBI Taxonomy" id="364197"/>
    <lineage>
        <taxon>Bacteria</taxon>
        <taxon>Pseudomonadati</taxon>
        <taxon>Pseudomonadota</taxon>
        <taxon>Gammaproteobacteria</taxon>
        <taxon>Pseudomonadales</taxon>
        <taxon>Pseudomonadaceae</taxon>
        <taxon>Pseudomonas</taxon>
    </lineage>
</organism>
<evidence type="ECO:0000313" key="13">
    <source>
        <dbReference type="Proteomes" id="UP000243232"/>
    </source>
</evidence>
<dbReference type="RefSeq" id="WP_090195189.1">
    <property type="nucleotide sequence ID" value="NZ_LT629785.1"/>
</dbReference>
<evidence type="ECO:0000256" key="10">
    <source>
        <dbReference type="ARBA" id="ARBA00048843"/>
    </source>
</evidence>
<evidence type="ECO:0000256" key="7">
    <source>
        <dbReference type="ARBA" id="ARBA00023098"/>
    </source>
</evidence>
<comment type="catalytic activity">
    <reaction evidence="10">
        <text>a 2,3-saturated acyl-[ACP] + NADP(+) = a (2E)-enoyl-[ACP] + NADPH + H(+)</text>
        <dbReference type="Rhea" id="RHEA:22564"/>
        <dbReference type="Rhea" id="RHEA-COMP:9925"/>
        <dbReference type="Rhea" id="RHEA-COMP:9926"/>
        <dbReference type="ChEBI" id="CHEBI:15378"/>
        <dbReference type="ChEBI" id="CHEBI:57783"/>
        <dbReference type="ChEBI" id="CHEBI:58349"/>
        <dbReference type="ChEBI" id="CHEBI:78784"/>
        <dbReference type="ChEBI" id="CHEBI:78785"/>
        <dbReference type="EC" id="1.3.1.104"/>
    </reaction>
</comment>
<keyword evidence="5" id="KW-0809">Transit peptide</keyword>
<protein>
    <recommendedName>
        <fullName evidence="9">enoyl-[acyl-carrier-protein] reductase</fullName>
        <ecNumber evidence="9">1.3.1.104</ecNumber>
    </recommendedName>
</protein>
<keyword evidence="7" id="KW-0443">Lipid metabolism</keyword>
<proteinExistence type="inferred from homology"/>
<name>A0A1H2GGN3_9PSED</name>
<evidence type="ECO:0000259" key="11">
    <source>
        <dbReference type="SMART" id="SM00829"/>
    </source>
</evidence>
<comment type="similarity">
    <text evidence="1">Belongs to the zinc-containing alcohol dehydrogenase family. Quinone oxidoreductase subfamily.</text>
</comment>
<dbReference type="PANTHER" id="PTHR43981">
    <property type="entry name" value="ENOYL-[ACYL-CARRIER-PROTEIN] REDUCTASE, MITOCHONDRIAL"/>
    <property type="match status" value="1"/>
</dbReference>
<dbReference type="EC" id="1.3.1.104" evidence="9"/>
<dbReference type="STRING" id="364197.SAMN05216296_2273"/>
<dbReference type="InterPro" id="IPR020843">
    <property type="entry name" value="ER"/>
</dbReference>
<dbReference type="InterPro" id="IPR036291">
    <property type="entry name" value="NAD(P)-bd_dom_sf"/>
</dbReference>
<keyword evidence="13" id="KW-1185">Reference proteome</keyword>
<dbReference type="GO" id="GO:0006633">
    <property type="term" value="P:fatty acid biosynthetic process"/>
    <property type="evidence" value="ECO:0007669"/>
    <property type="project" value="UniProtKB-KW"/>
</dbReference>
<accession>A0A1H2GGN3</accession>
<dbReference type="Proteomes" id="UP000243232">
    <property type="component" value="Chromosome I"/>
</dbReference>
<dbReference type="SUPFAM" id="SSF51735">
    <property type="entry name" value="NAD(P)-binding Rossmann-fold domains"/>
    <property type="match status" value="1"/>
</dbReference>
<dbReference type="EMBL" id="LT629785">
    <property type="protein sequence ID" value="SDU18588.1"/>
    <property type="molecule type" value="Genomic_DNA"/>
</dbReference>
<gene>
    <name evidence="12" type="ORF">SAMN05216296_2273</name>
</gene>
<keyword evidence="6" id="KW-0560">Oxidoreductase</keyword>
<dbReference type="SUPFAM" id="SSF50129">
    <property type="entry name" value="GroES-like"/>
    <property type="match status" value="1"/>
</dbReference>
<dbReference type="CDD" id="cd05282">
    <property type="entry name" value="ETR_like"/>
    <property type="match status" value="1"/>
</dbReference>
<dbReference type="GO" id="GO:0141148">
    <property type="term" value="F:enoyl-[acyl-carrier-protein] reductase (NADPH) activity"/>
    <property type="evidence" value="ECO:0007669"/>
    <property type="project" value="UniProtKB-EC"/>
</dbReference>
<evidence type="ECO:0000256" key="8">
    <source>
        <dbReference type="ARBA" id="ARBA00023160"/>
    </source>
</evidence>